<feature type="domain" description="Zinc finger DNA-directed DNA polymerase family B alpha" evidence="16">
    <location>
        <begin position="1380"/>
        <end position="1562"/>
    </location>
</feature>
<evidence type="ECO:0000259" key="15">
    <source>
        <dbReference type="Pfam" id="PF03104"/>
    </source>
</evidence>
<dbReference type="Gene3D" id="3.30.420.10">
    <property type="entry name" value="Ribonuclease H-like superfamily/Ribonuclease H"/>
    <property type="match status" value="1"/>
</dbReference>
<comment type="catalytic activity">
    <reaction evidence="12">
        <text>DNA(n) + a 2'-deoxyribonucleoside 5'-triphosphate = DNA(n+1) + diphosphate</text>
        <dbReference type="Rhea" id="RHEA:22508"/>
        <dbReference type="Rhea" id="RHEA-COMP:17339"/>
        <dbReference type="Rhea" id="RHEA-COMP:17340"/>
        <dbReference type="ChEBI" id="CHEBI:33019"/>
        <dbReference type="ChEBI" id="CHEBI:61560"/>
        <dbReference type="ChEBI" id="CHEBI:173112"/>
        <dbReference type="EC" id="2.7.7.7"/>
    </reaction>
</comment>
<dbReference type="GO" id="GO:0003682">
    <property type="term" value="F:chromatin binding"/>
    <property type="evidence" value="ECO:0007669"/>
    <property type="project" value="TreeGrafter"/>
</dbReference>
<feature type="domain" description="DNA polymerase alpha catalytic subunit N-terminal" evidence="17">
    <location>
        <begin position="34"/>
        <end position="94"/>
    </location>
</feature>
<reference evidence="18" key="1">
    <citation type="submission" date="2017-11" db="EMBL/GenBank/DDBJ databases">
        <title>The sensing device of the deep-sea amphipod.</title>
        <authorList>
            <person name="Kobayashi H."/>
            <person name="Nagahama T."/>
            <person name="Arai W."/>
            <person name="Sasagawa Y."/>
            <person name="Umeda M."/>
            <person name="Hayashi T."/>
            <person name="Nikaido I."/>
            <person name="Watanabe H."/>
            <person name="Oguri K."/>
            <person name="Kitazato H."/>
            <person name="Fujioka K."/>
            <person name="Kido Y."/>
            <person name="Takami H."/>
        </authorList>
    </citation>
    <scope>NUCLEOTIDE SEQUENCE</scope>
    <source>
        <tissue evidence="18">Whole body</tissue>
    </source>
</reference>
<evidence type="ECO:0000259" key="17">
    <source>
        <dbReference type="Pfam" id="PF12254"/>
    </source>
</evidence>
<dbReference type="PRINTS" id="PR00106">
    <property type="entry name" value="DNAPOLB"/>
</dbReference>
<evidence type="ECO:0000313" key="18">
    <source>
        <dbReference type="EMBL" id="LAC21000.1"/>
    </source>
</evidence>
<keyword evidence="8" id="KW-0862">Zinc</keyword>
<dbReference type="GO" id="GO:1902975">
    <property type="term" value="P:mitotic DNA replication initiation"/>
    <property type="evidence" value="ECO:0007669"/>
    <property type="project" value="InterPro"/>
</dbReference>
<dbReference type="Gene3D" id="1.10.3200.20">
    <property type="entry name" value="DNA Polymerase alpha, zinc finger"/>
    <property type="match status" value="1"/>
</dbReference>
<dbReference type="Gene3D" id="3.90.1600.10">
    <property type="entry name" value="Palm domain of DNA polymerase"/>
    <property type="match status" value="1"/>
</dbReference>
<dbReference type="Pfam" id="PF00136">
    <property type="entry name" value="DNA_pol_B"/>
    <property type="match status" value="1"/>
</dbReference>
<feature type="region of interest" description="Disordered" evidence="13">
    <location>
        <begin position="996"/>
        <end position="1021"/>
    </location>
</feature>
<name>A0A6A7FRZ6_9CRUS</name>
<dbReference type="InterPro" id="IPR045846">
    <property type="entry name" value="POLBc_alpha"/>
</dbReference>
<feature type="region of interest" description="Disordered" evidence="13">
    <location>
        <begin position="1"/>
        <end position="27"/>
    </location>
</feature>
<keyword evidence="3 12" id="KW-0808">Transferase</keyword>
<feature type="compositionally biased region" description="Low complexity" evidence="13">
    <location>
        <begin position="207"/>
        <end position="222"/>
    </location>
</feature>
<dbReference type="Gene3D" id="1.10.132.60">
    <property type="entry name" value="DNA polymerase family B, C-terminal domain"/>
    <property type="match status" value="1"/>
</dbReference>
<dbReference type="InterPro" id="IPR006134">
    <property type="entry name" value="DNA-dir_DNA_pol_B_multi_dom"/>
</dbReference>
<feature type="compositionally biased region" description="Basic and acidic residues" evidence="13">
    <location>
        <begin position="355"/>
        <end position="378"/>
    </location>
</feature>
<organism evidence="18">
    <name type="scientific">Hirondellea gigas</name>
    <dbReference type="NCBI Taxonomy" id="1518452"/>
    <lineage>
        <taxon>Eukaryota</taxon>
        <taxon>Metazoa</taxon>
        <taxon>Ecdysozoa</taxon>
        <taxon>Arthropoda</taxon>
        <taxon>Crustacea</taxon>
        <taxon>Multicrustacea</taxon>
        <taxon>Malacostraca</taxon>
        <taxon>Eumalacostraca</taxon>
        <taxon>Peracarida</taxon>
        <taxon>Amphipoda</taxon>
        <taxon>Amphilochidea</taxon>
        <taxon>Lysianassida</taxon>
        <taxon>Lysianassidira</taxon>
        <taxon>Lysianassoidea</taxon>
        <taxon>Lysianassidae</taxon>
        <taxon>Hirondellea</taxon>
    </lineage>
</organism>
<evidence type="ECO:0000256" key="13">
    <source>
        <dbReference type="SAM" id="MobiDB-lite"/>
    </source>
</evidence>
<evidence type="ECO:0000256" key="10">
    <source>
        <dbReference type="ARBA" id="ARBA00023125"/>
    </source>
</evidence>
<keyword evidence="4 12" id="KW-0548">Nucleotidyltransferase</keyword>
<dbReference type="GO" id="GO:0005658">
    <property type="term" value="C:alpha DNA polymerase:primase complex"/>
    <property type="evidence" value="ECO:0007669"/>
    <property type="project" value="UniProtKB-ARBA"/>
</dbReference>
<dbReference type="Gene3D" id="3.30.70.2820">
    <property type="match status" value="1"/>
</dbReference>
<dbReference type="NCBIfam" id="TIGR00592">
    <property type="entry name" value="pol2"/>
    <property type="match status" value="1"/>
</dbReference>
<dbReference type="GO" id="GO:0008270">
    <property type="term" value="F:zinc ion binding"/>
    <property type="evidence" value="ECO:0007669"/>
    <property type="project" value="UniProtKB-KW"/>
</dbReference>
<dbReference type="InterPro" id="IPR024647">
    <property type="entry name" value="DNA_pol_a_cat_su_N"/>
</dbReference>
<evidence type="ECO:0000256" key="4">
    <source>
        <dbReference type="ARBA" id="ARBA00022695"/>
    </source>
</evidence>
<evidence type="ECO:0000256" key="1">
    <source>
        <dbReference type="ARBA" id="ARBA00004123"/>
    </source>
</evidence>
<evidence type="ECO:0000256" key="11">
    <source>
        <dbReference type="ARBA" id="ARBA00023242"/>
    </source>
</evidence>
<feature type="compositionally biased region" description="Polar residues" evidence="13">
    <location>
        <begin position="380"/>
        <end position="396"/>
    </location>
</feature>
<dbReference type="GO" id="GO:0033554">
    <property type="term" value="P:cellular response to stress"/>
    <property type="evidence" value="ECO:0007669"/>
    <property type="project" value="UniProtKB-ARBA"/>
</dbReference>
<comment type="subcellular location">
    <subcellularLocation>
        <location evidence="1">Nucleus</location>
    </subcellularLocation>
</comment>
<dbReference type="GO" id="GO:0003697">
    <property type="term" value="F:single-stranded DNA binding"/>
    <property type="evidence" value="ECO:0007669"/>
    <property type="project" value="TreeGrafter"/>
</dbReference>
<evidence type="ECO:0000256" key="7">
    <source>
        <dbReference type="ARBA" id="ARBA00022771"/>
    </source>
</evidence>
<dbReference type="GO" id="GO:0000166">
    <property type="term" value="F:nucleotide binding"/>
    <property type="evidence" value="ECO:0007669"/>
    <property type="project" value="InterPro"/>
</dbReference>
<dbReference type="InterPro" id="IPR015088">
    <property type="entry name" value="Znf_DNA-dir_DNA_pol_B_alpha"/>
</dbReference>
<feature type="domain" description="DNA-directed DNA polymerase family B exonuclease" evidence="15">
    <location>
        <begin position="580"/>
        <end position="816"/>
    </location>
</feature>
<keyword evidence="11" id="KW-0539">Nucleus</keyword>
<evidence type="ECO:0000256" key="2">
    <source>
        <dbReference type="ARBA" id="ARBA00005755"/>
    </source>
</evidence>
<feature type="region of interest" description="Disordered" evidence="13">
    <location>
        <begin position="354"/>
        <end position="399"/>
    </location>
</feature>
<evidence type="ECO:0000256" key="8">
    <source>
        <dbReference type="ARBA" id="ARBA00022833"/>
    </source>
</evidence>
<dbReference type="Pfam" id="PF03104">
    <property type="entry name" value="DNA_pol_B_exo1"/>
    <property type="match status" value="1"/>
</dbReference>
<evidence type="ECO:0000256" key="6">
    <source>
        <dbReference type="ARBA" id="ARBA00022723"/>
    </source>
</evidence>
<comment type="similarity">
    <text evidence="2 12">Belongs to the DNA polymerase type-B family.</text>
</comment>
<dbReference type="InterPro" id="IPR036397">
    <property type="entry name" value="RNaseH_sf"/>
</dbReference>
<dbReference type="SUPFAM" id="SSF90234">
    <property type="entry name" value="Zinc finger domain of DNA polymerase-alpha"/>
    <property type="match status" value="1"/>
</dbReference>
<feature type="compositionally biased region" description="Polar residues" evidence="13">
    <location>
        <begin position="247"/>
        <end position="273"/>
    </location>
</feature>
<dbReference type="InterPro" id="IPR042087">
    <property type="entry name" value="DNA_pol_B_thumb"/>
</dbReference>
<dbReference type="FunFam" id="1.10.287.690:FF:000003">
    <property type="entry name" value="DNA polymerase"/>
    <property type="match status" value="1"/>
</dbReference>
<dbReference type="Gene3D" id="1.10.287.690">
    <property type="entry name" value="Helix hairpin bin"/>
    <property type="match status" value="1"/>
</dbReference>
<dbReference type="CDD" id="cd05776">
    <property type="entry name" value="DNA_polB_alpha_exo"/>
    <property type="match status" value="1"/>
</dbReference>
<dbReference type="GO" id="GO:0003887">
    <property type="term" value="F:DNA-directed DNA polymerase activity"/>
    <property type="evidence" value="ECO:0007669"/>
    <property type="project" value="UniProtKB-KW"/>
</dbReference>
<dbReference type="PANTHER" id="PTHR45861:SF1">
    <property type="entry name" value="DNA POLYMERASE ALPHA CATALYTIC SUBUNIT"/>
    <property type="match status" value="1"/>
</dbReference>
<keyword evidence="10 12" id="KW-0238">DNA-binding</keyword>
<evidence type="ECO:0000256" key="9">
    <source>
        <dbReference type="ARBA" id="ARBA00022932"/>
    </source>
</evidence>
<keyword evidence="9 12" id="KW-0239">DNA-directed DNA polymerase</keyword>
<feature type="compositionally biased region" description="Acidic residues" evidence="13">
    <location>
        <begin position="93"/>
        <end position="102"/>
    </location>
</feature>
<accession>A0A6A7FRZ6</accession>
<dbReference type="InterPro" id="IPR006133">
    <property type="entry name" value="DNA-dir_DNA_pol_B_exonuc"/>
</dbReference>
<dbReference type="GO" id="GO:0006273">
    <property type="term" value="P:lagging strand elongation"/>
    <property type="evidence" value="ECO:0007669"/>
    <property type="project" value="TreeGrafter"/>
</dbReference>
<dbReference type="FunFam" id="3.30.70.2820:FF:000001">
    <property type="entry name" value="DNA polymerase"/>
    <property type="match status" value="1"/>
</dbReference>
<dbReference type="EC" id="2.7.7.7" evidence="12"/>
<dbReference type="GO" id="GO:0003688">
    <property type="term" value="F:DNA replication origin binding"/>
    <property type="evidence" value="ECO:0007669"/>
    <property type="project" value="TreeGrafter"/>
</dbReference>
<dbReference type="FunFam" id="1.10.132.60:FF:000004">
    <property type="entry name" value="DNA polymerase"/>
    <property type="match status" value="1"/>
</dbReference>
<feature type="region of interest" description="Disordered" evidence="13">
    <location>
        <begin position="1360"/>
        <end position="1379"/>
    </location>
</feature>
<dbReference type="PROSITE" id="PS00116">
    <property type="entry name" value="DNA_POLYMERASE_B"/>
    <property type="match status" value="1"/>
</dbReference>
<evidence type="ECO:0000259" key="14">
    <source>
        <dbReference type="Pfam" id="PF00136"/>
    </source>
</evidence>
<dbReference type="EMBL" id="IACT01001660">
    <property type="protein sequence ID" value="LAC21000.1"/>
    <property type="molecule type" value="mRNA"/>
</dbReference>
<dbReference type="Pfam" id="PF08996">
    <property type="entry name" value="zf-DNA_Pol"/>
    <property type="match status" value="1"/>
</dbReference>
<dbReference type="InterPro" id="IPR038256">
    <property type="entry name" value="Pol_alpha_znc_sf"/>
</dbReference>
<proteinExistence type="evidence at transcript level"/>
<dbReference type="InterPro" id="IPR017964">
    <property type="entry name" value="DNA-dir_DNA_pol_B_CS"/>
</dbReference>
<evidence type="ECO:0000256" key="5">
    <source>
        <dbReference type="ARBA" id="ARBA00022705"/>
    </source>
</evidence>
<dbReference type="PANTHER" id="PTHR45861">
    <property type="entry name" value="DNA POLYMERASE ALPHA CATALYTIC SUBUNIT"/>
    <property type="match status" value="1"/>
</dbReference>
<evidence type="ECO:0000256" key="12">
    <source>
        <dbReference type="RuleBase" id="RU000442"/>
    </source>
</evidence>
<dbReference type="SUPFAM" id="SSF56672">
    <property type="entry name" value="DNA/RNA polymerases"/>
    <property type="match status" value="1"/>
</dbReference>
<dbReference type="InterPro" id="IPR023211">
    <property type="entry name" value="DNA_pol_palm_dom_sf"/>
</dbReference>
<protein>
    <recommendedName>
        <fullName evidence="12">DNA polymerase</fullName>
        <ecNumber evidence="12">2.7.7.7</ecNumber>
    </recommendedName>
</protein>
<dbReference type="Gene3D" id="2.40.50.730">
    <property type="match status" value="1"/>
</dbReference>
<dbReference type="InterPro" id="IPR043502">
    <property type="entry name" value="DNA/RNA_pol_sf"/>
</dbReference>
<feature type="region of interest" description="Disordered" evidence="13">
    <location>
        <begin position="78"/>
        <end position="139"/>
    </location>
</feature>
<dbReference type="CDD" id="cd05532">
    <property type="entry name" value="POLBc_alpha"/>
    <property type="match status" value="1"/>
</dbReference>
<keyword evidence="6" id="KW-0479">Metal-binding</keyword>
<dbReference type="Pfam" id="PF12254">
    <property type="entry name" value="DNA_pol_alpha_N"/>
    <property type="match status" value="1"/>
</dbReference>
<sequence>MEENDGDCNGAAESLATSRSRRNRPDKFGRLAALQKLRQLKGGKNKYEVSTVSDVYEEVDEREYIRRRQDKIQDDWIVDDDGSGYVEDGREIFDEDDDDDDIFTSKKSSRSCKKKDDKSSKSKGNIKSMLINMPVKKRKAESDIALEDDELLGDILQDFGAPRNDIGRPSLSKKQRPSHSPIKTYSPINPFAKIKINSPVPANPHHNASNLSSNISSGNLNSHRATVNPFVSKISNSPHSAAKNKATDSPKNYSNSPSSVGMNDDSSSPNVNVDNGKKSTPIISTPVRSISRQPRAVLRENAAVDSPPKARRSLAVTAAAAAAAVRQETEADFADMDFAELDDDDMVEEMIASAEAKEDKKQTAVKDDAEVNTEDKPSNRGFTTRAQNNKSSTSGASGWEDIMTFNNVHNKSSRDTTEVAEQVVIPELSFDTSKLPLINEGGKQILRMFWLDAFEEPYRQPGTVFLFGKVWIESAKIYTSCCVSVRNISRRIFLLPRTKRVNLKTKEVIGDEVTMKDVYDEFNDKVTKRFDIKEFKSRSVKKKYAFEKLEVPNEADYLEVCYSAQHPAMPSDLCGETFSHVFGYSSSSLETFLLDRKIKGPCWLDIEAPQSPKPALSWCKVEAVASKPNQVKISTTGNAPPPVVVLTLTLRTTVNPSTHQSEVAAVGCLVHTKFPLDKPPPNPPFLQHFCVLTKPSNTTWPWDAKKRIPDYKHTKIEKMDSERALLGFLLAKIQQLDPDVIVGHDVLGYDLGILLNRITANKIPNWSRIGRLKRSQVPKQTGRGYAERTALCGRLICDIKLSAKELIRAKSYELASLAVQVLKVQPIGDSDTDTITPQAVRNMYQSSDSLLQLVSLTMQNSFYVVKLLCELNVLPLALQITNIAGNVMSRTLLGGRSERNEFLLLHAFTERNYITPDKEFNNKNKVIVKETEDGETITTTTKGGRKKAAYAGGLVLEPKKGFYDKYILLMDFNSLYPSIIQEYNICFTTIDRQKEGNTSTSEEGVSAISELPEPDQDPGVLPTEIRKLVESRRSVKRLMKAPDLQPEIRMQYDIRQKALKLTANSMYGCLGFSHSRFYASHLAAMITGKGREILLHTRDLVQRLNFDVIYGDTDSLMINTNCTDYDQCFKLGNKIKAEVNKLYKKLELDVDGVYKYMLLLKKKKYAALAMTKLPNGKIVAEPELKGLDIVRRDWSLLASKAGKHVVDQILSDQGPDERINNIHLHLEKLGQEVKEGKIELSELVITKQLTKRPEDYPDKASLPHVQVALRVNKSTAGKKLKQGDTVPYVICEDGTNNSSSQRAYHPDELKSNSSLTIDSNYYLAHQLHPVIARLCDPIEGSDAARIAECLGLDPSNYRASRQYQQHDGQDEDENGAGELPPQERYRGCKSFTFTCPAPDCDTLIVMDAPFRQGVGSHEEVCLQTCPNPKCQQPLYANTAPLCNILTKHIRAHIKHYYNGWLVCEDPGCSNRTKRVPLQFVRGFPVCNLCHKGVLMREYTEAQLYKQLCFYDYIFDFQKACQISKDERGRDENLRRAYSVMRAEVQRYLNISAYSSVNLGLLFSNLKMN</sequence>
<keyword evidence="5 12" id="KW-0235">DNA replication</keyword>
<evidence type="ECO:0000259" key="16">
    <source>
        <dbReference type="Pfam" id="PF08996"/>
    </source>
</evidence>
<feature type="region of interest" description="Disordered" evidence="13">
    <location>
        <begin position="159"/>
        <end position="294"/>
    </location>
</feature>
<dbReference type="GO" id="GO:0006272">
    <property type="term" value="P:leading strand elongation"/>
    <property type="evidence" value="ECO:0007669"/>
    <property type="project" value="TreeGrafter"/>
</dbReference>
<feature type="compositionally biased region" description="Polar residues" evidence="13">
    <location>
        <begin position="281"/>
        <end position="292"/>
    </location>
</feature>
<dbReference type="SUPFAM" id="SSF53098">
    <property type="entry name" value="Ribonuclease H-like"/>
    <property type="match status" value="1"/>
</dbReference>
<evidence type="ECO:0000256" key="3">
    <source>
        <dbReference type="ARBA" id="ARBA00022679"/>
    </source>
</evidence>
<keyword evidence="7" id="KW-0863">Zinc-finger</keyword>
<feature type="domain" description="DNA-directed DNA polymerase family B multifunctional" evidence="14">
    <location>
        <begin position="887"/>
        <end position="1338"/>
    </location>
</feature>
<dbReference type="InterPro" id="IPR012337">
    <property type="entry name" value="RNaseH-like_sf"/>
</dbReference>
<dbReference type="InterPro" id="IPR006172">
    <property type="entry name" value="DNA-dir_DNA_pol_B"/>
</dbReference>
<dbReference type="SMART" id="SM00486">
    <property type="entry name" value="POLBc"/>
    <property type="match status" value="1"/>
</dbReference>